<protein>
    <submittedName>
        <fullName evidence="2">Uncharacterized protein</fullName>
    </submittedName>
</protein>
<organism evidence="2">
    <name type="scientific">Alexandrium catenella</name>
    <name type="common">Red tide dinoflagellate</name>
    <name type="synonym">Gonyaulax catenella</name>
    <dbReference type="NCBI Taxonomy" id="2925"/>
    <lineage>
        <taxon>Eukaryota</taxon>
        <taxon>Sar</taxon>
        <taxon>Alveolata</taxon>
        <taxon>Dinophyceae</taxon>
        <taxon>Gonyaulacales</taxon>
        <taxon>Pyrocystaceae</taxon>
        <taxon>Alexandrium</taxon>
    </lineage>
</organism>
<evidence type="ECO:0000313" key="2">
    <source>
        <dbReference type="EMBL" id="CAD9104178.1"/>
    </source>
</evidence>
<reference evidence="2" key="1">
    <citation type="submission" date="2021-01" db="EMBL/GenBank/DDBJ databases">
        <authorList>
            <person name="Corre E."/>
            <person name="Pelletier E."/>
            <person name="Niang G."/>
            <person name="Scheremetjew M."/>
            <person name="Finn R."/>
            <person name="Kale V."/>
            <person name="Holt S."/>
            <person name="Cochrane G."/>
            <person name="Meng A."/>
            <person name="Brown T."/>
            <person name="Cohen L."/>
        </authorList>
    </citation>
    <scope>NUCLEOTIDE SEQUENCE</scope>
    <source>
        <strain evidence="2">OF101</strain>
    </source>
</reference>
<feature type="compositionally biased region" description="Low complexity" evidence="1">
    <location>
        <begin position="300"/>
        <end position="319"/>
    </location>
</feature>
<accession>A0A7S1LH32</accession>
<feature type="region of interest" description="Disordered" evidence="1">
    <location>
        <begin position="381"/>
        <end position="403"/>
    </location>
</feature>
<dbReference type="Gene3D" id="1.25.40.430">
    <property type="match status" value="1"/>
</dbReference>
<gene>
    <name evidence="2" type="ORF">ACAT0790_LOCUS8903</name>
</gene>
<proteinExistence type="predicted"/>
<dbReference type="AlphaFoldDB" id="A0A7S1LH32"/>
<evidence type="ECO:0000256" key="1">
    <source>
        <dbReference type="SAM" id="MobiDB-lite"/>
    </source>
</evidence>
<feature type="region of interest" description="Disordered" evidence="1">
    <location>
        <begin position="298"/>
        <end position="324"/>
    </location>
</feature>
<dbReference type="EMBL" id="HBGE01015058">
    <property type="protein sequence ID" value="CAD9104178.1"/>
    <property type="molecule type" value="Transcribed_RNA"/>
</dbReference>
<name>A0A7S1LH32_ALECA</name>
<sequence length="435" mass="47513">MNLFGPMHRPQADEFRDLSVKCMRVLCQIDPGQARELHKLLCACSHGKADARIYEARAAMEEQLGDTQEAVRILQEGLHLGAQPPGMLRRLLQRLRPRALQMPEAATPAEAVPHVRGTPCKVAQYSICTPEHSAASSPQWQHPEAGVGPTLGLKSCTNSDEAVARPSSLSEELRALFLDLREELLREVRAAQKAALEQGIRLQAQLHQDIEGLRVEAGLHRSPDGHMMDRGCHERAHKCPRCCREAVEGAVATLMTDVEQSVGEAFEVERLELQGQGWQALADEVWESISVVNSLARGNTAKPTAESPTSSAAETTTSTWKPECGQFTGLAPLRAFLGRSAGSPAPQPASCPEAVGKARHALEPLQTARTLNMPEKQAWQAMPVPGSESPSQPGVAEHKENSRPLWALRDAETKLDQGEQSPLCPMHGRVQCFLR</sequence>